<proteinExistence type="predicted"/>
<gene>
    <name evidence="2" type="ORF">COO17_24070</name>
</gene>
<evidence type="ECO:0000256" key="1">
    <source>
        <dbReference type="SAM" id="MobiDB-lite"/>
    </source>
</evidence>
<evidence type="ECO:0000313" key="2">
    <source>
        <dbReference type="EMBL" id="PDY37001.1"/>
    </source>
</evidence>
<evidence type="ECO:0008006" key="4">
    <source>
        <dbReference type="Google" id="ProtNLM"/>
    </source>
</evidence>
<sequence>MLEMIYFAAIAIVGFFFYRKMNGKPLFGSKKKGKKQGGLEKHTAEKSGKKNKKNMPAESEVDEDNVNFFNAFVEDIKEIDNHMIRYHDDTFVLIAEAHPVNYYLLSNMEQESIDIKIESWLTTLEFNTKVYIQSKFVDLTDPVRKMTETMKGAKNLTPETVLYGQEVIDNLEYWQRSQPRYEQKRYLIYPYKVDISTITADTEDELEEKIVDKAFNELYRRYNASRNLLSKAKINVEMLTKDKLIELLYVAFNRRKAVKARFQDLIENENFSLYSTSETNERKLELLKKLLAEEKTEKSNNGVAKL</sequence>
<reference evidence="2 3" key="1">
    <citation type="submission" date="2017-09" db="EMBL/GenBank/DDBJ databases">
        <title>Large-scale bioinformatics analysis of Bacillus genomes uncovers conserved roles of natural products in bacterial physiology.</title>
        <authorList>
            <consortium name="Agbiome Team Llc"/>
            <person name="Bleich R.M."/>
            <person name="Grubbs K.J."/>
            <person name="Santa Maria K.C."/>
            <person name="Allen S.E."/>
            <person name="Farag S."/>
            <person name="Shank E.A."/>
            <person name="Bowers A."/>
        </authorList>
    </citation>
    <scope>NUCLEOTIDE SEQUENCE [LARGE SCALE GENOMIC DNA]</scope>
    <source>
        <strain evidence="2 3">AFS098222</strain>
    </source>
</reference>
<accession>A0A2A7BLU9</accession>
<evidence type="ECO:0000313" key="3">
    <source>
        <dbReference type="Proteomes" id="UP000220111"/>
    </source>
</evidence>
<comment type="caution">
    <text evidence="2">The sequence shown here is derived from an EMBL/GenBank/DDBJ whole genome shotgun (WGS) entry which is preliminary data.</text>
</comment>
<protein>
    <recommendedName>
        <fullName evidence="4">PXO1-76</fullName>
    </recommendedName>
</protein>
<name>A0A2A7BLU9_9BACI</name>
<dbReference type="EMBL" id="NVPQ01000093">
    <property type="protein sequence ID" value="PDY37001.1"/>
    <property type="molecule type" value="Genomic_DNA"/>
</dbReference>
<dbReference type="RefSeq" id="WP_097815983.1">
    <property type="nucleotide sequence ID" value="NZ_NVPQ01000093.1"/>
</dbReference>
<dbReference type="Proteomes" id="UP000220111">
    <property type="component" value="Unassembled WGS sequence"/>
</dbReference>
<feature type="region of interest" description="Disordered" evidence="1">
    <location>
        <begin position="29"/>
        <end position="59"/>
    </location>
</feature>
<dbReference type="AlphaFoldDB" id="A0A2A7BLU9"/>
<organism evidence="2 3">
    <name type="scientific">Bacillus wiedmannii</name>
    <dbReference type="NCBI Taxonomy" id="1890302"/>
    <lineage>
        <taxon>Bacteria</taxon>
        <taxon>Bacillati</taxon>
        <taxon>Bacillota</taxon>
        <taxon>Bacilli</taxon>
        <taxon>Bacillales</taxon>
        <taxon>Bacillaceae</taxon>
        <taxon>Bacillus</taxon>
        <taxon>Bacillus cereus group</taxon>
    </lineage>
</organism>
<feature type="compositionally biased region" description="Basic and acidic residues" evidence="1">
    <location>
        <begin position="37"/>
        <end position="48"/>
    </location>
</feature>